<gene>
    <name evidence="1" type="ORF">IU459_36225</name>
</gene>
<keyword evidence="2" id="KW-1185">Reference proteome</keyword>
<sequence length="219" mass="24665">MGVWGGLCAFDETRFRKVVVPALRFGADHPVVERAARQLWAYGAGPEGFKDEGHYEYPSATPPLRFEGLAGVMAHVDDTFRRCGLGRDYRVVDGVPTTTTEPYSEHGWGYWELVELVEWVLTREAILAYTVLGRQGENPWRALRLAGRIEETAEDLDQRRLGQLLRRLDSRMHSVCFWMHGGGGYLDGICGWLDAAEARELATLLPSRREPDDEPTTTA</sequence>
<proteinExistence type="predicted"/>
<accession>A0ABS0D262</accession>
<dbReference type="EMBL" id="JADLQX010000078">
    <property type="protein sequence ID" value="MBF6302926.1"/>
    <property type="molecule type" value="Genomic_DNA"/>
</dbReference>
<dbReference type="RefSeq" id="WP_195134105.1">
    <property type="nucleotide sequence ID" value="NZ_JADLQX010000078.1"/>
</dbReference>
<protein>
    <submittedName>
        <fullName evidence="1">Uncharacterized protein</fullName>
    </submittedName>
</protein>
<dbReference type="Proteomes" id="UP000702209">
    <property type="component" value="Unassembled WGS sequence"/>
</dbReference>
<comment type="caution">
    <text evidence="1">The sequence shown here is derived from an EMBL/GenBank/DDBJ whole genome shotgun (WGS) entry which is preliminary data.</text>
</comment>
<name>A0ABS0D262_9NOCA</name>
<evidence type="ECO:0000313" key="1">
    <source>
        <dbReference type="EMBL" id="MBF6302926.1"/>
    </source>
</evidence>
<organism evidence="1 2">
    <name type="scientific">Nocardia amamiensis</name>
    <dbReference type="NCBI Taxonomy" id="404578"/>
    <lineage>
        <taxon>Bacteria</taxon>
        <taxon>Bacillati</taxon>
        <taxon>Actinomycetota</taxon>
        <taxon>Actinomycetes</taxon>
        <taxon>Mycobacteriales</taxon>
        <taxon>Nocardiaceae</taxon>
        <taxon>Nocardia</taxon>
    </lineage>
</organism>
<evidence type="ECO:0000313" key="2">
    <source>
        <dbReference type="Proteomes" id="UP000702209"/>
    </source>
</evidence>
<reference evidence="1 2" key="1">
    <citation type="submission" date="2020-10" db="EMBL/GenBank/DDBJ databases">
        <title>Identification of Nocardia species via Next-generation sequencing and recognition of intraspecies genetic diversity.</title>
        <authorList>
            <person name="Li P."/>
            <person name="Li P."/>
            <person name="Lu B."/>
        </authorList>
    </citation>
    <scope>NUCLEOTIDE SEQUENCE [LARGE SCALE GENOMIC DNA]</scope>
    <source>
        <strain evidence="1 2">BJ06-0157</strain>
    </source>
</reference>